<comment type="caution">
    <text evidence="1">The sequence shown here is derived from an EMBL/GenBank/DDBJ whole genome shotgun (WGS) entry which is preliminary data.</text>
</comment>
<evidence type="ECO:0000313" key="2">
    <source>
        <dbReference type="Proteomes" id="UP001465976"/>
    </source>
</evidence>
<proteinExistence type="predicted"/>
<keyword evidence="2" id="KW-1185">Reference proteome</keyword>
<dbReference type="EMBL" id="JBAHYK010005280">
    <property type="protein sequence ID" value="KAL0562545.1"/>
    <property type="molecule type" value="Genomic_DNA"/>
</dbReference>
<gene>
    <name evidence="1" type="ORF">V5O48_019542</name>
</gene>
<accession>A0ABR3EI49</accession>
<reference evidence="1 2" key="1">
    <citation type="submission" date="2024-02" db="EMBL/GenBank/DDBJ databases">
        <title>A draft genome for the cacao thread blight pathogen Marasmius crinis-equi.</title>
        <authorList>
            <person name="Cohen S.P."/>
            <person name="Baruah I.K."/>
            <person name="Amoako-Attah I."/>
            <person name="Bukari Y."/>
            <person name="Meinhardt L.W."/>
            <person name="Bailey B.A."/>
        </authorList>
    </citation>
    <scope>NUCLEOTIDE SEQUENCE [LARGE SCALE GENOMIC DNA]</scope>
    <source>
        <strain evidence="1 2">GH-76</strain>
    </source>
</reference>
<feature type="non-terminal residue" evidence="1">
    <location>
        <position position="63"/>
    </location>
</feature>
<sequence>MALMVLDMTKERCDEVIQLSWSMEEVAGEWTEMVEVLGKIGQMKRLEKLELHLPRRRNPWDNW</sequence>
<organism evidence="1 2">
    <name type="scientific">Marasmius crinis-equi</name>
    <dbReference type="NCBI Taxonomy" id="585013"/>
    <lineage>
        <taxon>Eukaryota</taxon>
        <taxon>Fungi</taxon>
        <taxon>Dikarya</taxon>
        <taxon>Basidiomycota</taxon>
        <taxon>Agaricomycotina</taxon>
        <taxon>Agaricomycetes</taxon>
        <taxon>Agaricomycetidae</taxon>
        <taxon>Agaricales</taxon>
        <taxon>Marasmiineae</taxon>
        <taxon>Marasmiaceae</taxon>
        <taxon>Marasmius</taxon>
    </lineage>
</organism>
<dbReference type="Proteomes" id="UP001465976">
    <property type="component" value="Unassembled WGS sequence"/>
</dbReference>
<protein>
    <submittedName>
        <fullName evidence="1">Uncharacterized protein</fullName>
    </submittedName>
</protein>
<evidence type="ECO:0000313" key="1">
    <source>
        <dbReference type="EMBL" id="KAL0562545.1"/>
    </source>
</evidence>
<name>A0ABR3EI49_9AGAR</name>